<dbReference type="InterPro" id="IPR036259">
    <property type="entry name" value="MFS_trans_sf"/>
</dbReference>
<dbReference type="PANTHER" id="PTHR23513">
    <property type="entry name" value="INTEGRAL MEMBRANE EFFLUX PROTEIN-RELATED"/>
    <property type="match status" value="1"/>
</dbReference>
<feature type="transmembrane region" description="Helical" evidence="9">
    <location>
        <begin position="84"/>
        <end position="105"/>
    </location>
</feature>
<sequence>MSKPSHFVDVSLLLTNPAFRQLLIARTVSLVGLGMLTVGIPIQVYGLTGASVHVGLVSAVEGVGLFAGLLLGGVLADLYDRRRLILFARSICGIGFVALAVNSALPHPSLGAIYGLALWDGFFGALGVSGLMAAMPMIVGRENLMHAGALGMITARFSNVVAPSLGGLVIAAGGVTSAYALTAVGTLVTVLTLLGLPPLVPQRSEEHHPLRLLAEAFAFVLGRRVLLAIFALGTLLTVTSGIRVLFPALIDGAFAGGSVATGLMYSAVPLGATLGAVVSGWPQRFERPDHVMVAMCLLAFVAVIVLGASGSLVAALAALIVYGYAVAIASLIQYTLIQKATPDNFLGRVNSLWAAQDTLGDIVGAAALGTIATALLPATAILVAGLAALALGVGLALLMRTVGLGEVARAQEIEGANP</sequence>
<feature type="transmembrane region" description="Helical" evidence="9">
    <location>
        <begin position="381"/>
        <end position="399"/>
    </location>
</feature>
<feature type="transmembrane region" description="Helical" evidence="9">
    <location>
        <begin position="253"/>
        <end position="278"/>
    </location>
</feature>
<feature type="transmembrane region" description="Helical" evidence="9">
    <location>
        <begin position="147"/>
        <end position="172"/>
    </location>
</feature>
<evidence type="ECO:0000256" key="8">
    <source>
        <dbReference type="ARBA" id="ARBA00040914"/>
    </source>
</evidence>
<feature type="transmembrane region" description="Helical" evidence="9">
    <location>
        <begin position="314"/>
        <end position="337"/>
    </location>
</feature>
<proteinExistence type="inferred from homology"/>
<keyword evidence="3" id="KW-1003">Cell membrane</keyword>
<dbReference type="RefSeq" id="WP_198884665.1">
    <property type="nucleotide sequence ID" value="NZ_JAEKJA010000038.1"/>
</dbReference>
<dbReference type="InterPro" id="IPR011701">
    <property type="entry name" value="MFS"/>
</dbReference>
<evidence type="ECO:0000259" key="10">
    <source>
        <dbReference type="PROSITE" id="PS50850"/>
    </source>
</evidence>
<evidence type="ECO:0000256" key="2">
    <source>
        <dbReference type="ARBA" id="ARBA00022448"/>
    </source>
</evidence>
<dbReference type="InterPro" id="IPR020846">
    <property type="entry name" value="MFS_dom"/>
</dbReference>
<evidence type="ECO:0000256" key="9">
    <source>
        <dbReference type="SAM" id="Phobius"/>
    </source>
</evidence>
<dbReference type="PROSITE" id="PS50850">
    <property type="entry name" value="MFS"/>
    <property type="match status" value="1"/>
</dbReference>
<dbReference type="CDD" id="cd06173">
    <property type="entry name" value="MFS_MefA_like"/>
    <property type="match status" value="1"/>
</dbReference>
<evidence type="ECO:0000256" key="3">
    <source>
        <dbReference type="ARBA" id="ARBA00022475"/>
    </source>
</evidence>
<evidence type="ECO:0000313" key="12">
    <source>
        <dbReference type="Proteomes" id="UP000609531"/>
    </source>
</evidence>
<dbReference type="PANTHER" id="PTHR23513:SF9">
    <property type="entry name" value="ENTEROBACTIN EXPORTER ENTS"/>
    <property type="match status" value="1"/>
</dbReference>
<evidence type="ECO:0000313" key="11">
    <source>
        <dbReference type="EMBL" id="MBJ3778765.1"/>
    </source>
</evidence>
<evidence type="ECO:0000256" key="5">
    <source>
        <dbReference type="ARBA" id="ARBA00022989"/>
    </source>
</evidence>
<dbReference type="GO" id="GO:0022857">
    <property type="term" value="F:transmembrane transporter activity"/>
    <property type="evidence" value="ECO:0007669"/>
    <property type="project" value="InterPro"/>
</dbReference>
<keyword evidence="2" id="KW-0813">Transport</keyword>
<dbReference type="SUPFAM" id="SSF103473">
    <property type="entry name" value="MFS general substrate transporter"/>
    <property type="match status" value="1"/>
</dbReference>
<evidence type="ECO:0000256" key="4">
    <source>
        <dbReference type="ARBA" id="ARBA00022692"/>
    </source>
</evidence>
<accession>A0A934MJC7</accession>
<dbReference type="NCBIfam" id="NF007792">
    <property type="entry name" value="PRK10489.1"/>
    <property type="match status" value="1"/>
</dbReference>
<keyword evidence="12" id="KW-1185">Reference proteome</keyword>
<feature type="transmembrane region" description="Helical" evidence="9">
    <location>
        <begin position="111"/>
        <end position="135"/>
    </location>
</feature>
<comment type="caution">
    <text evidence="11">The sequence shown here is derived from an EMBL/GenBank/DDBJ whole genome shotgun (WGS) entry which is preliminary data.</text>
</comment>
<evidence type="ECO:0000256" key="1">
    <source>
        <dbReference type="ARBA" id="ARBA00004651"/>
    </source>
</evidence>
<dbReference type="EMBL" id="JAEKJA010000038">
    <property type="protein sequence ID" value="MBJ3778765.1"/>
    <property type="molecule type" value="Genomic_DNA"/>
</dbReference>
<reference evidence="11" key="1">
    <citation type="submission" date="2020-12" db="EMBL/GenBank/DDBJ databases">
        <title>Bacterial taxonomy.</title>
        <authorList>
            <person name="Pan X."/>
        </authorList>
    </citation>
    <scope>NUCLEOTIDE SEQUENCE</scope>
    <source>
        <strain evidence="11">B2012</strain>
    </source>
</reference>
<evidence type="ECO:0000256" key="7">
    <source>
        <dbReference type="ARBA" id="ARBA00038075"/>
    </source>
</evidence>
<keyword evidence="5 9" id="KW-1133">Transmembrane helix</keyword>
<feature type="transmembrane region" description="Helical" evidence="9">
    <location>
        <begin position="290"/>
        <end position="308"/>
    </location>
</feature>
<keyword evidence="4 9" id="KW-0812">Transmembrane</keyword>
<organism evidence="11 12">
    <name type="scientific">Acuticoccus mangrovi</name>
    <dbReference type="NCBI Taxonomy" id="2796142"/>
    <lineage>
        <taxon>Bacteria</taxon>
        <taxon>Pseudomonadati</taxon>
        <taxon>Pseudomonadota</taxon>
        <taxon>Alphaproteobacteria</taxon>
        <taxon>Hyphomicrobiales</taxon>
        <taxon>Amorphaceae</taxon>
        <taxon>Acuticoccus</taxon>
    </lineage>
</organism>
<feature type="transmembrane region" description="Helical" evidence="9">
    <location>
        <begin position="23"/>
        <end position="44"/>
    </location>
</feature>
<feature type="transmembrane region" description="Helical" evidence="9">
    <location>
        <begin position="50"/>
        <end position="72"/>
    </location>
</feature>
<dbReference type="GO" id="GO:0005886">
    <property type="term" value="C:plasma membrane"/>
    <property type="evidence" value="ECO:0007669"/>
    <property type="project" value="UniProtKB-SubCell"/>
</dbReference>
<evidence type="ECO:0000256" key="6">
    <source>
        <dbReference type="ARBA" id="ARBA00023136"/>
    </source>
</evidence>
<dbReference type="AlphaFoldDB" id="A0A934MJC7"/>
<protein>
    <recommendedName>
        <fullName evidence="8">Multidrug efflux pump Tap</fullName>
    </recommendedName>
</protein>
<dbReference type="Gene3D" id="1.20.1250.20">
    <property type="entry name" value="MFS general substrate transporter like domains"/>
    <property type="match status" value="1"/>
</dbReference>
<comment type="subcellular location">
    <subcellularLocation>
        <location evidence="1">Cell membrane</location>
        <topology evidence="1">Multi-pass membrane protein</topology>
    </subcellularLocation>
</comment>
<keyword evidence="6 9" id="KW-0472">Membrane</keyword>
<feature type="domain" description="Major facilitator superfamily (MFS) profile" evidence="10">
    <location>
        <begin position="13"/>
        <end position="402"/>
    </location>
</feature>
<name>A0A934MJC7_9HYPH</name>
<comment type="similarity">
    <text evidence="7">Belongs to the major facilitator superfamily. Drug:H(+) antiporter-3 (DHA3) (TC 2.A.1.21) family.</text>
</comment>
<dbReference type="Pfam" id="PF07690">
    <property type="entry name" value="MFS_1"/>
    <property type="match status" value="1"/>
</dbReference>
<dbReference type="Proteomes" id="UP000609531">
    <property type="component" value="Unassembled WGS sequence"/>
</dbReference>
<gene>
    <name evidence="11" type="primary">entS</name>
    <name evidence="11" type="ORF">JCR33_23900</name>
</gene>